<dbReference type="InterPro" id="IPR011990">
    <property type="entry name" value="TPR-like_helical_dom_sf"/>
</dbReference>
<reference evidence="2 3" key="1">
    <citation type="journal article" date="2010" name="Syst. Appl. Microbiol.">
        <title>Four new species of Chryseobacterium from the rhizosphere of coastal sand dune plants, Chryseobacterium elymi sp. nov., Chryseobacterium hagamense sp. nov., Chryseobacterium lathyri sp. nov. and Chryseobacterium rhizosphaerae sp. nov.</title>
        <authorList>
            <person name="Cho S.H."/>
            <person name="Lee K.S."/>
            <person name="Shin D.S."/>
            <person name="Han J.H."/>
            <person name="Park K.S."/>
            <person name="Lee C.H."/>
            <person name="Park K.H."/>
            <person name="Kim S.B."/>
        </authorList>
    </citation>
    <scope>NUCLEOTIDE SEQUENCE [LARGE SCALE GENOMIC DNA]</scope>
    <source>
        <strain evidence="2 3">KCTC 22547</strain>
    </source>
</reference>
<dbReference type="RefSeq" id="WP_133297252.1">
    <property type="nucleotide sequence ID" value="NZ_QNUH01000020.1"/>
</dbReference>
<keyword evidence="3" id="KW-1185">Reference proteome</keyword>
<dbReference type="SUPFAM" id="SSF48452">
    <property type="entry name" value="TPR-like"/>
    <property type="match status" value="1"/>
</dbReference>
<evidence type="ECO:0000313" key="3">
    <source>
        <dbReference type="Proteomes" id="UP000257030"/>
    </source>
</evidence>
<feature type="non-terminal residue" evidence="2">
    <location>
        <position position="305"/>
    </location>
</feature>
<dbReference type="OrthoDB" id="1225085at2"/>
<gene>
    <name evidence="2" type="ORF">DRF60_17780</name>
</gene>
<sequence length="305" mass="36188">MKQLILVFFCFFSIMGYSQDKEVKKIDSLLQLSSEYKFKDMLKALLYTKQAVSIAEKMNNNELMYNCYLEIARDLSNLNLNDKSLEYVSKADKILTHKSKIQQAKLNEIKVINFAAIGLEDLERQTINEILNSLSTENSLESKELQAQTFAYLASYYEYKENYKKANQFINKAIKLNREISNPKPIDIYILKADILMKTQQWDSSFIYLQKAFDEHKSRKDQSSQYSLLWALGDYYYLSGKYLKALDNYRKSLEDMNKFKMVDIECTMSIKENMYRIYEALGDEKNREKYYTEYQKEYTQYNDVN</sequence>
<dbReference type="PROSITE" id="PS50005">
    <property type="entry name" value="TPR"/>
    <property type="match status" value="1"/>
</dbReference>
<protein>
    <submittedName>
        <fullName evidence="2">Uncharacterized protein</fullName>
    </submittedName>
</protein>
<comment type="caution">
    <text evidence="2">The sequence shown here is derived from an EMBL/GenBank/DDBJ whole genome shotgun (WGS) entry which is preliminary data.</text>
</comment>
<accession>A0A3D9D969</accession>
<keyword evidence="1" id="KW-0802">TPR repeat</keyword>
<organism evidence="2 3">
    <name type="scientific">Chryseobacterium elymi</name>
    <dbReference type="NCBI Taxonomy" id="395936"/>
    <lineage>
        <taxon>Bacteria</taxon>
        <taxon>Pseudomonadati</taxon>
        <taxon>Bacteroidota</taxon>
        <taxon>Flavobacteriia</taxon>
        <taxon>Flavobacteriales</taxon>
        <taxon>Weeksellaceae</taxon>
        <taxon>Chryseobacterium group</taxon>
        <taxon>Chryseobacterium</taxon>
    </lineage>
</organism>
<evidence type="ECO:0000313" key="2">
    <source>
        <dbReference type="EMBL" id="REC74498.1"/>
    </source>
</evidence>
<feature type="repeat" description="TPR" evidence="1">
    <location>
        <begin position="147"/>
        <end position="180"/>
    </location>
</feature>
<dbReference type="SMART" id="SM00028">
    <property type="entry name" value="TPR"/>
    <property type="match status" value="3"/>
</dbReference>
<evidence type="ECO:0000256" key="1">
    <source>
        <dbReference type="PROSITE-ProRule" id="PRU00339"/>
    </source>
</evidence>
<dbReference type="InterPro" id="IPR019734">
    <property type="entry name" value="TPR_rpt"/>
</dbReference>
<dbReference type="AlphaFoldDB" id="A0A3D9D969"/>
<dbReference type="Gene3D" id="1.25.40.10">
    <property type="entry name" value="Tetratricopeptide repeat domain"/>
    <property type="match status" value="2"/>
</dbReference>
<dbReference type="EMBL" id="QNUH01000020">
    <property type="protein sequence ID" value="REC74498.1"/>
    <property type="molecule type" value="Genomic_DNA"/>
</dbReference>
<dbReference type="Proteomes" id="UP000257030">
    <property type="component" value="Unassembled WGS sequence"/>
</dbReference>
<proteinExistence type="predicted"/>
<name>A0A3D9D969_9FLAO</name>